<reference evidence="1" key="2">
    <citation type="journal article" date="2015" name="Data Brief">
        <title>Shoot transcriptome of the giant reed, Arundo donax.</title>
        <authorList>
            <person name="Barrero R.A."/>
            <person name="Guerrero F.D."/>
            <person name="Moolhuijzen P."/>
            <person name="Goolsby J.A."/>
            <person name="Tidwell J."/>
            <person name="Bellgard S.E."/>
            <person name="Bellgard M.I."/>
        </authorList>
    </citation>
    <scope>NUCLEOTIDE SEQUENCE</scope>
    <source>
        <tissue evidence="1">Shoot tissue taken approximately 20 cm above the soil surface</tissue>
    </source>
</reference>
<proteinExistence type="predicted"/>
<accession>A0A0A8Y8J3</accession>
<protein>
    <submittedName>
        <fullName evidence="1">Uncharacterized protein</fullName>
    </submittedName>
</protein>
<organism evidence="1">
    <name type="scientific">Arundo donax</name>
    <name type="common">Giant reed</name>
    <name type="synonym">Donax arundinaceus</name>
    <dbReference type="NCBI Taxonomy" id="35708"/>
    <lineage>
        <taxon>Eukaryota</taxon>
        <taxon>Viridiplantae</taxon>
        <taxon>Streptophyta</taxon>
        <taxon>Embryophyta</taxon>
        <taxon>Tracheophyta</taxon>
        <taxon>Spermatophyta</taxon>
        <taxon>Magnoliopsida</taxon>
        <taxon>Liliopsida</taxon>
        <taxon>Poales</taxon>
        <taxon>Poaceae</taxon>
        <taxon>PACMAD clade</taxon>
        <taxon>Arundinoideae</taxon>
        <taxon>Arundineae</taxon>
        <taxon>Arundo</taxon>
    </lineage>
</organism>
<evidence type="ECO:0000313" key="1">
    <source>
        <dbReference type="EMBL" id="JAD22526.1"/>
    </source>
</evidence>
<reference evidence="1" key="1">
    <citation type="submission" date="2014-09" db="EMBL/GenBank/DDBJ databases">
        <authorList>
            <person name="Magalhaes I.L.F."/>
            <person name="Oliveira U."/>
            <person name="Santos F.R."/>
            <person name="Vidigal T.H.D.A."/>
            <person name="Brescovit A.D."/>
            <person name="Santos A.J."/>
        </authorList>
    </citation>
    <scope>NUCLEOTIDE SEQUENCE</scope>
    <source>
        <tissue evidence="1">Shoot tissue taken approximately 20 cm above the soil surface</tissue>
    </source>
</reference>
<dbReference type="EMBL" id="GBRH01275369">
    <property type="protein sequence ID" value="JAD22526.1"/>
    <property type="molecule type" value="Transcribed_RNA"/>
</dbReference>
<dbReference type="AlphaFoldDB" id="A0A0A8Y8J3"/>
<sequence length="32" mass="3430">MNNNLGLVGQPNAPACPWPSWPMAILAITPRV</sequence>
<name>A0A0A8Y8J3_ARUDO</name>